<dbReference type="InterPro" id="IPR051791">
    <property type="entry name" value="Pra-immunoreactive"/>
</dbReference>
<dbReference type="EMBL" id="UOEK01000082">
    <property type="protein sequence ID" value="VAV95773.1"/>
    <property type="molecule type" value="Genomic_DNA"/>
</dbReference>
<feature type="transmembrane region" description="Helical" evidence="6">
    <location>
        <begin position="68"/>
        <end position="87"/>
    </location>
</feature>
<evidence type="ECO:0000256" key="3">
    <source>
        <dbReference type="ARBA" id="ARBA00022692"/>
    </source>
</evidence>
<feature type="domain" description="RDD" evidence="7">
    <location>
        <begin position="15"/>
        <end position="162"/>
    </location>
</feature>
<comment type="subcellular location">
    <subcellularLocation>
        <location evidence="1">Cell membrane</location>
        <topology evidence="1">Multi-pass membrane protein</topology>
    </subcellularLocation>
</comment>
<name>A0A3B0SHK7_9ZZZZ</name>
<feature type="transmembrane region" description="Helical" evidence="6">
    <location>
        <begin position="120"/>
        <end position="145"/>
    </location>
</feature>
<keyword evidence="4 6" id="KW-1133">Transmembrane helix</keyword>
<proteinExistence type="predicted"/>
<evidence type="ECO:0000256" key="2">
    <source>
        <dbReference type="ARBA" id="ARBA00022475"/>
    </source>
</evidence>
<dbReference type="Pfam" id="PF06271">
    <property type="entry name" value="RDD"/>
    <property type="match status" value="1"/>
</dbReference>
<dbReference type="PANTHER" id="PTHR36115">
    <property type="entry name" value="PROLINE-RICH ANTIGEN HOMOLOG-RELATED"/>
    <property type="match status" value="1"/>
</dbReference>
<keyword evidence="2" id="KW-1003">Cell membrane</keyword>
<protein>
    <recommendedName>
        <fullName evidence="7">RDD domain-containing protein</fullName>
    </recommendedName>
</protein>
<keyword evidence="3 6" id="KW-0812">Transmembrane</keyword>
<reference evidence="8" key="1">
    <citation type="submission" date="2018-06" db="EMBL/GenBank/DDBJ databases">
        <authorList>
            <person name="Zhirakovskaya E."/>
        </authorList>
    </citation>
    <scope>NUCLEOTIDE SEQUENCE</scope>
</reference>
<dbReference type="AlphaFoldDB" id="A0A3B0SHK7"/>
<gene>
    <name evidence="8" type="ORF">MNBD_ACTINO02-1258</name>
</gene>
<evidence type="ECO:0000259" key="7">
    <source>
        <dbReference type="Pfam" id="PF06271"/>
    </source>
</evidence>
<dbReference type="GO" id="GO:0005886">
    <property type="term" value="C:plasma membrane"/>
    <property type="evidence" value="ECO:0007669"/>
    <property type="project" value="UniProtKB-SubCell"/>
</dbReference>
<feature type="transmembrane region" description="Helical" evidence="6">
    <location>
        <begin position="29"/>
        <end position="48"/>
    </location>
</feature>
<dbReference type="InterPro" id="IPR010432">
    <property type="entry name" value="RDD"/>
</dbReference>
<evidence type="ECO:0000256" key="4">
    <source>
        <dbReference type="ARBA" id="ARBA00022989"/>
    </source>
</evidence>
<evidence type="ECO:0000256" key="1">
    <source>
        <dbReference type="ARBA" id="ARBA00004651"/>
    </source>
</evidence>
<evidence type="ECO:0000313" key="8">
    <source>
        <dbReference type="EMBL" id="VAV95773.1"/>
    </source>
</evidence>
<sequence>MADRLIAIDDEEFALATLWQRVGGGVIDWVVLFVVFLTFALMSGLDFFTGPFELFSTRMEVASASPPLWYAALEIAIGAIYFVYLIGTRGKTLGKMAVGTRVVSLDHAGIPGYHVAFMRWALPGIAGILTFWSNSATLLSLAIYLPILFQDRRQGAHDLVAKTCVIKD</sequence>
<keyword evidence="5 6" id="KW-0472">Membrane</keyword>
<organism evidence="8">
    <name type="scientific">hydrothermal vent metagenome</name>
    <dbReference type="NCBI Taxonomy" id="652676"/>
    <lineage>
        <taxon>unclassified sequences</taxon>
        <taxon>metagenomes</taxon>
        <taxon>ecological metagenomes</taxon>
    </lineage>
</organism>
<evidence type="ECO:0000256" key="6">
    <source>
        <dbReference type="SAM" id="Phobius"/>
    </source>
</evidence>
<accession>A0A3B0SHK7</accession>
<evidence type="ECO:0000256" key="5">
    <source>
        <dbReference type="ARBA" id="ARBA00023136"/>
    </source>
</evidence>
<dbReference type="PANTHER" id="PTHR36115:SF4">
    <property type="entry name" value="MEMBRANE PROTEIN"/>
    <property type="match status" value="1"/>
</dbReference>